<gene>
    <name evidence="2" type="ORF">PMIN01_06064</name>
</gene>
<protein>
    <submittedName>
        <fullName evidence="2">Uncharacterized protein</fullName>
    </submittedName>
</protein>
<dbReference type="OrthoDB" id="10635316at2759"/>
<accession>A0A9P6KRZ5</accession>
<dbReference type="AlphaFoldDB" id="A0A9P6KRZ5"/>
<organism evidence="2 3">
    <name type="scientific">Paraphaeosphaeria minitans</name>
    <dbReference type="NCBI Taxonomy" id="565426"/>
    <lineage>
        <taxon>Eukaryota</taxon>
        <taxon>Fungi</taxon>
        <taxon>Dikarya</taxon>
        <taxon>Ascomycota</taxon>
        <taxon>Pezizomycotina</taxon>
        <taxon>Dothideomycetes</taxon>
        <taxon>Pleosporomycetidae</taxon>
        <taxon>Pleosporales</taxon>
        <taxon>Massarineae</taxon>
        <taxon>Didymosphaeriaceae</taxon>
        <taxon>Paraphaeosphaeria</taxon>
    </lineage>
</organism>
<evidence type="ECO:0000313" key="2">
    <source>
        <dbReference type="EMBL" id="KAF9736149.1"/>
    </source>
</evidence>
<keyword evidence="3" id="KW-1185">Reference proteome</keyword>
<name>A0A9P6KRZ5_9PLEO</name>
<feature type="compositionally biased region" description="Polar residues" evidence="1">
    <location>
        <begin position="1"/>
        <end position="15"/>
    </location>
</feature>
<proteinExistence type="predicted"/>
<dbReference type="EMBL" id="WJXW01000005">
    <property type="protein sequence ID" value="KAF9736149.1"/>
    <property type="molecule type" value="Genomic_DNA"/>
</dbReference>
<sequence>MLSSLDGSTTRQKMTVQRPDPPTVGRHVPTVYLDTARYCAGPHVATPLRSEAGRELAARTHVVDHGQSTSALWEAARSQAVSNAHDGFAELAPGLIDPLHTFLPLRLLFYLCLHGLPTRALTQLSLSNRSFLPRVHLHSHSFRVLASPTPPPQKTSLVHRLPLSHALFLPFPTLSSSSFPHSLLALHPPPPARILGSVCVLARLGRQPFCLSFAAP</sequence>
<dbReference type="Proteomes" id="UP000756921">
    <property type="component" value="Unassembled WGS sequence"/>
</dbReference>
<feature type="region of interest" description="Disordered" evidence="1">
    <location>
        <begin position="1"/>
        <end position="26"/>
    </location>
</feature>
<reference evidence="2" key="1">
    <citation type="journal article" date="2020" name="Mol. Plant Microbe Interact.">
        <title>Genome Sequence of the Biocontrol Agent Coniothyrium minitans strain Conio (IMI 134523).</title>
        <authorList>
            <person name="Patel D."/>
            <person name="Shittu T.A."/>
            <person name="Baroncelli R."/>
            <person name="Muthumeenakshi S."/>
            <person name="Osborne T.H."/>
            <person name="Janganan T.K."/>
            <person name="Sreenivasaprasad S."/>
        </authorList>
    </citation>
    <scope>NUCLEOTIDE SEQUENCE</scope>
    <source>
        <strain evidence="2">Conio</strain>
    </source>
</reference>
<evidence type="ECO:0000313" key="3">
    <source>
        <dbReference type="Proteomes" id="UP000756921"/>
    </source>
</evidence>
<evidence type="ECO:0000256" key="1">
    <source>
        <dbReference type="SAM" id="MobiDB-lite"/>
    </source>
</evidence>
<comment type="caution">
    <text evidence="2">The sequence shown here is derived from an EMBL/GenBank/DDBJ whole genome shotgun (WGS) entry which is preliminary data.</text>
</comment>